<dbReference type="EMBL" id="CAJZBQ010000053">
    <property type="protein sequence ID" value="CAG9331874.1"/>
    <property type="molecule type" value="Genomic_DNA"/>
</dbReference>
<gene>
    <name evidence="2" type="ORF">BSTOLATCC_MIC53933</name>
</gene>
<feature type="transmembrane region" description="Helical" evidence="1">
    <location>
        <begin position="70"/>
        <end position="89"/>
    </location>
</feature>
<accession>A0AAU9K897</accession>
<comment type="caution">
    <text evidence="2">The sequence shown here is derived from an EMBL/GenBank/DDBJ whole genome shotgun (WGS) entry which is preliminary data.</text>
</comment>
<name>A0AAU9K897_9CILI</name>
<evidence type="ECO:0000313" key="3">
    <source>
        <dbReference type="Proteomes" id="UP001162131"/>
    </source>
</evidence>
<reference evidence="2" key="1">
    <citation type="submission" date="2021-09" db="EMBL/GenBank/DDBJ databases">
        <authorList>
            <consortium name="AG Swart"/>
            <person name="Singh M."/>
            <person name="Singh A."/>
            <person name="Seah K."/>
            <person name="Emmerich C."/>
        </authorList>
    </citation>
    <scope>NUCLEOTIDE SEQUENCE</scope>
    <source>
        <strain evidence="2">ATCC30299</strain>
    </source>
</reference>
<proteinExistence type="predicted"/>
<evidence type="ECO:0000313" key="2">
    <source>
        <dbReference type="EMBL" id="CAG9331874.1"/>
    </source>
</evidence>
<dbReference type="AlphaFoldDB" id="A0AAU9K897"/>
<organism evidence="2 3">
    <name type="scientific">Blepharisma stoltei</name>
    <dbReference type="NCBI Taxonomy" id="1481888"/>
    <lineage>
        <taxon>Eukaryota</taxon>
        <taxon>Sar</taxon>
        <taxon>Alveolata</taxon>
        <taxon>Ciliophora</taxon>
        <taxon>Postciliodesmatophora</taxon>
        <taxon>Heterotrichea</taxon>
        <taxon>Heterotrichida</taxon>
        <taxon>Blepharismidae</taxon>
        <taxon>Blepharisma</taxon>
    </lineage>
</organism>
<sequence>MQLAATIHWQICHSTAEFSAWSWSRKDVSFQVSALFILVSNMTVISILKLCCIQVKNKENIKNSIFEEEVLTNSVCCFMIIKLFIQISITN</sequence>
<dbReference type="Proteomes" id="UP001162131">
    <property type="component" value="Unassembled WGS sequence"/>
</dbReference>
<keyword evidence="1" id="KW-0812">Transmembrane</keyword>
<feature type="transmembrane region" description="Helical" evidence="1">
    <location>
        <begin position="28"/>
        <end position="50"/>
    </location>
</feature>
<keyword evidence="1" id="KW-0472">Membrane</keyword>
<keyword evidence="3" id="KW-1185">Reference proteome</keyword>
<keyword evidence="1" id="KW-1133">Transmembrane helix</keyword>
<evidence type="ECO:0000256" key="1">
    <source>
        <dbReference type="SAM" id="Phobius"/>
    </source>
</evidence>
<protein>
    <submittedName>
        <fullName evidence="2">Uncharacterized protein</fullName>
    </submittedName>
</protein>